<keyword evidence="5" id="KW-1133">Transmembrane helix</keyword>
<comment type="subcellular location">
    <subcellularLocation>
        <location evidence="1">Membrane</location>
        <topology evidence="1">Single-pass membrane protein</topology>
    </subcellularLocation>
</comment>
<reference evidence="10" key="2">
    <citation type="submission" date="2016-04" db="EMBL/GenBank/DDBJ databases">
        <title>First Complete Genome Sequence of a Subdivision 6 Acidobacterium.</title>
        <authorList>
            <person name="Huang S."/>
            <person name="Vieira S."/>
            <person name="Bunk B."/>
            <person name="Riedel T."/>
            <person name="Sproeer C."/>
            <person name="Overmann J."/>
        </authorList>
    </citation>
    <scope>NUCLEOTIDE SEQUENCE [LARGE SCALE GENOMIC DNA]</scope>
    <source>
        <strain evidence="10">DSM 100886 HEG_-6_39</strain>
    </source>
</reference>
<evidence type="ECO:0000256" key="1">
    <source>
        <dbReference type="ARBA" id="ARBA00004167"/>
    </source>
</evidence>
<evidence type="ECO:0000313" key="9">
    <source>
        <dbReference type="EMBL" id="AMY12961.1"/>
    </source>
</evidence>
<evidence type="ECO:0000256" key="7">
    <source>
        <dbReference type="ARBA" id="ARBA00023180"/>
    </source>
</evidence>
<keyword evidence="10" id="KW-1185">Reference proteome</keyword>
<dbReference type="AlphaFoldDB" id="A0A143PX68"/>
<evidence type="ECO:0000256" key="6">
    <source>
        <dbReference type="ARBA" id="ARBA00023136"/>
    </source>
</evidence>
<name>A0A143PX68_LUTPR</name>
<dbReference type="InterPro" id="IPR007657">
    <property type="entry name" value="Glycosyltransferase_61"/>
</dbReference>
<dbReference type="GO" id="GO:0016757">
    <property type="term" value="F:glycosyltransferase activity"/>
    <property type="evidence" value="ECO:0007669"/>
    <property type="project" value="UniProtKB-KW"/>
</dbReference>
<gene>
    <name evidence="9" type="ORF">LuPra_06247</name>
</gene>
<protein>
    <submittedName>
        <fullName evidence="9">Capsular polysaccharide biosynthesis protein</fullName>
    </submittedName>
</protein>
<dbReference type="PANTHER" id="PTHR20961">
    <property type="entry name" value="GLYCOSYLTRANSFERASE"/>
    <property type="match status" value="1"/>
</dbReference>
<dbReference type="InterPro" id="IPR049625">
    <property type="entry name" value="Glyco_transf_61_cat"/>
</dbReference>
<evidence type="ECO:0000259" key="8">
    <source>
        <dbReference type="Pfam" id="PF04577"/>
    </source>
</evidence>
<dbReference type="RefSeq" id="WP_157899904.1">
    <property type="nucleotide sequence ID" value="NZ_CP015136.1"/>
</dbReference>
<keyword evidence="2" id="KW-0328">Glycosyltransferase</keyword>
<keyword evidence="7" id="KW-0325">Glycoprotein</keyword>
<dbReference type="GO" id="GO:0016020">
    <property type="term" value="C:membrane"/>
    <property type="evidence" value="ECO:0007669"/>
    <property type="project" value="UniProtKB-SubCell"/>
</dbReference>
<evidence type="ECO:0000256" key="4">
    <source>
        <dbReference type="ARBA" id="ARBA00022692"/>
    </source>
</evidence>
<proteinExistence type="predicted"/>
<dbReference type="Pfam" id="PF04577">
    <property type="entry name" value="Glyco_transf_61"/>
    <property type="match status" value="1"/>
</dbReference>
<evidence type="ECO:0000256" key="5">
    <source>
        <dbReference type="ARBA" id="ARBA00022989"/>
    </source>
</evidence>
<evidence type="ECO:0000256" key="2">
    <source>
        <dbReference type="ARBA" id="ARBA00022676"/>
    </source>
</evidence>
<organism evidence="9 10">
    <name type="scientific">Luteitalea pratensis</name>
    <dbReference type="NCBI Taxonomy" id="1855912"/>
    <lineage>
        <taxon>Bacteria</taxon>
        <taxon>Pseudomonadati</taxon>
        <taxon>Acidobacteriota</taxon>
        <taxon>Vicinamibacteria</taxon>
        <taxon>Vicinamibacterales</taxon>
        <taxon>Vicinamibacteraceae</taxon>
        <taxon>Luteitalea</taxon>
    </lineage>
</organism>
<feature type="domain" description="Glycosyltransferase 61 catalytic" evidence="8">
    <location>
        <begin position="75"/>
        <end position="246"/>
    </location>
</feature>
<dbReference type="KEGG" id="abac:LuPra_06247"/>
<dbReference type="Proteomes" id="UP000076079">
    <property type="component" value="Chromosome"/>
</dbReference>
<keyword evidence="4" id="KW-0812">Transmembrane</keyword>
<keyword evidence="6" id="KW-0472">Membrane</keyword>
<evidence type="ECO:0000313" key="10">
    <source>
        <dbReference type="Proteomes" id="UP000076079"/>
    </source>
</evidence>
<accession>A0A143PX68</accession>
<reference evidence="9 10" key="1">
    <citation type="journal article" date="2016" name="Genome Announc.">
        <title>First Complete Genome Sequence of a Subdivision 6 Acidobacterium Strain.</title>
        <authorList>
            <person name="Huang S."/>
            <person name="Vieira S."/>
            <person name="Bunk B."/>
            <person name="Riedel T."/>
            <person name="Sproer C."/>
            <person name="Overmann J."/>
        </authorList>
    </citation>
    <scope>NUCLEOTIDE SEQUENCE [LARGE SCALE GENOMIC DNA]</scope>
    <source>
        <strain evidence="10">DSM 100886 HEG_-6_39</strain>
    </source>
</reference>
<keyword evidence="3" id="KW-0808">Transferase</keyword>
<dbReference type="PANTHER" id="PTHR20961:SF38">
    <property type="entry name" value="PROTEIN O-LINKED-MANNOSE BETA-1,4-N-ACETYLGLUCOSAMINYLTRANSFERASE 2"/>
    <property type="match status" value="1"/>
</dbReference>
<dbReference type="OrthoDB" id="1156086at2"/>
<evidence type="ECO:0000256" key="3">
    <source>
        <dbReference type="ARBA" id="ARBA00022679"/>
    </source>
</evidence>
<dbReference type="EMBL" id="CP015136">
    <property type="protein sequence ID" value="AMY12961.1"/>
    <property type="molecule type" value="Genomic_DNA"/>
</dbReference>
<sequence length="297" mass="32659">MSEVPAVGVARFENARLSRRDLLVTTDSGDIVYESALNQWAVLESNGILDSILPADGARVKGSHVLLGHPWSFGYYHWLFEALPRLSLIDAIPELSELPLILPGDAKPFQLESIVRVGIDIDRLWRPSTEVSVVDRLYLPTLFAPSGVPSPKAVAWLRRAFLAAEDTQPPTGRRLYLSRSDAPQRRLLNEEEVVGYLTSVDYEVVRAGDYSFDEQVSIFAGVTHVVAPHGAAVSNMAFAPRGTQLIELFGDSYVNGCYWALASILDQPYGCVIGKSEGLDYTVSLGRLKQVMANLRG</sequence>